<dbReference type="InterPro" id="IPR013324">
    <property type="entry name" value="RNA_pol_sigma_r3/r4-like"/>
</dbReference>
<dbReference type="Pfam" id="PF08281">
    <property type="entry name" value="Sigma70_r4_2"/>
    <property type="match status" value="1"/>
</dbReference>
<dbReference type="InterPro" id="IPR032710">
    <property type="entry name" value="NTF2-like_dom_sf"/>
</dbReference>
<dbReference type="Proteomes" id="UP000518605">
    <property type="component" value="Unassembled WGS sequence"/>
</dbReference>
<dbReference type="PANTHER" id="PTHR30173">
    <property type="entry name" value="SIGMA 19 FACTOR"/>
    <property type="match status" value="1"/>
</dbReference>
<sequence length="298" mass="33538">MGIRKDTKMDFNKAYTDYRPLLHSIAYRMLGSFSEAEDLVQDVFADYSQLTDATIHNEKAYLVKMVTNRSINLSQSARKRREVYVGEWLPEPDMSHAMLDPAELFAQHESISYALLVMLEKLSAVERAVFILRESLAFDYDEIAACLQKSEANCRKIFSRAKERLHKERQLLPDNMDQAQPLVETFIEAAVSGDFNKLIAMLTEEAMLVSDGGGKVRAAINAIISRARVIAFLQGVIPKTFLGDGHLFAVVNGQAGIIITLDGKPRSVISFQINAEGNQIERIFVMLNPDKLKHIQID</sequence>
<evidence type="ECO:0000313" key="5">
    <source>
        <dbReference type="Proteomes" id="UP000518605"/>
    </source>
</evidence>
<dbReference type="EMBL" id="JACHXW010000017">
    <property type="protein sequence ID" value="MBB3154547.1"/>
    <property type="molecule type" value="Genomic_DNA"/>
</dbReference>
<dbReference type="InterPro" id="IPR014284">
    <property type="entry name" value="RNA_pol_sigma-70_dom"/>
</dbReference>
<keyword evidence="5" id="KW-1185">Reference proteome</keyword>
<dbReference type="InterPro" id="IPR013249">
    <property type="entry name" value="RNA_pol_sigma70_r4_t2"/>
</dbReference>
<dbReference type="Gene3D" id="1.10.1740.10">
    <property type="match status" value="1"/>
</dbReference>
<dbReference type="InterPro" id="IPR052704">
    <property type="entry name" value="ECF_Sigma-70_Domain"/>
</dbReference>
<dbReference type="SUPFAM" id="SSF88946">
    <property type="entry name" value="Sigma2 domain of RNA polymerase sigma factors"/>
    <property type="match status" value="1"/>
</dbReference>
<accession>A0A7W5CBA0</accession>
<protein>
    <submittedName>
        <fullName evidence="4">RNA polymerase sigma-70 factor (ECF subfamily)</fullName>
    </submittedName>
</protein>
<gene>
    <name evidence="4" type="ORF">FHS16_004629</name>
</gene>
<proteinExistence type="predicted"/>
<evidence type="ECO:0000259" key="2">
    <source>
        <dbReference type="Pfam" id="PF04542"/>
    </source>
</evidence>
<dbReference type="Pfam" id="PF04542">
    <property type="entry name" value="Sigma70_r2"/>
    <property type="match status" value="1"/>
</dbReference>
<dbReference type="GO" id="GO:0016987">
    <property type="term" value="F:sigma factor activity"/>
    <property type="evidence" value="ECO:0007669"/>
    <property type="project" value="InterPro"/>
</dbReference>
<organism evidence="4 5">
    <name type="scientific">Paenibacillus endophyticus</name>
    <dbReference type="NCBI Taxonomy" id="1294268"/>
    <lineage>
        <taxon>Bacteria</taxon>
        <taxon>Bacillati</taxon>
        <taxon>Bacillota</taxon>
        <taxon>Bacilli</taxon>
        <taxon>Bacillales</taxon>
        <taxon>Paenibacillaceae</taxon>
        <taxon>Paenibacillus</taxon>
    </lineage>
</organism>
<name>A0A7W5CBA0_9BACL</name>
<dbReference type="GO" id="GO:0006352">
    <property type="term" value="P:DNA-templated transcription initiation"/>
    <property type="evidence" value="ECO:0007669"/>
    <property type="project" value="InterPro"/>
</dbReference>
<dbReference type="NCBIfam" id="NF007214">
    <property type="entry name" value="PRK09636.1"/>
    <property type="match status" value="1"/>
</dbReference>
<dbReference type="GO" id="GO:0003677">
    <property type="term" value="F:DNA binding"/>
    <property type="evidence" value="ECO:0007669"/>
    <property type="project" value="InterPro"/>
</dbReference>
<comment type="caution">
    <text evidence="4">The sequence shown here is derived from an EMBL/GenBank/DDBJ whole genome shotgun (WGS) entry which is preliminary data.</text>
</comment>
<feature type="domain" description="RNA polymerase sigma factor 70 region 4 type 2" evidence="3">
    <location>
        <begin position="114"/>
        <end position="165"/>
    </location>
</feature>
<evidence type="ECO:0000256" key="1">
    <source>
        <dbReference type="ARBA" id="ARBA00011344"/>
    </source>
</evidence>
<evidence type="ECO:0000313" key="4">
    <source>
        <dbReference type="EMBL" id="MBB3154547.1"/>
    </source>
</evidence>
<feature type="domain" description="RNA polymerase sigma-70 region 2" evidence="2">
    <location>
        <begin position="15"/>
        <end position="78"/>
    </location>
</feature>
<dbReference type="SUPFAM" id="SSF88659">
    <property type="entry name" value="Sigma3 and sigma4 domains of RNA polymerase sigma factors"/>
    <property type="match status" value="1"/>
</dbReference>
<dbReference type="PANTHER" id="PTHR30173:SF36">
    <property type="entry name" value="ECF RNA POLYMERASE SIGMA FACTOR SIGJ"/>
    <property type="match status" value="1"/>
</dbReference>
<comment type="subunit">
    <text evidence="1">Interacts transiently with the RNA polymerase catalytic core formed by RpoA, RpoB, RpoC and RpoZ (2 alpha, 1 beta, 1 beta' and 1 omega subunit) to form the RNA polymerase holoenzyme that can initiate transcription.</text>
</comment>
<dbReference type="NCBIfam" id="TIGR02957">
    <property type="entry name" value="SigX4"/>
    <property type="match status" value="1"/>
</dbReference>
<dbReference type="NCBIfam" id="TIGR02937">
    <property type="entry name" value="sigma70-ECF"/>
    <property type="match status" value="1"/>
</dbReference>
<dbReference type="InterPro" id="IPR014303">
    <property type="entry name" value="RNA_pol_sigma-70_ECF"/>
</dbReference>
<dbReference type="RefSeq" id="WP_246431904.1">
    <property type="nucleotide sequence ID" value="NZ_CBCSLB010000017.1"/>
</dbReference>
<dbReference type="InterPro" id="IPR013325">
    <property type="entry name" value="RNA_pol_sigma_r2"/>
</dbReference>
<dbReference type="AlphaFoldDB" id="A0A7W5CBA0"/>
<dbReference type="InterPro" id="IPR036388">
    <property type="entry name" value="WH-like_DNA-bd_sf"/>
</dbReference>
<reference evidence="4 5" key="1">
    <citation type="submission" date="2020-08" db="EMBL/GenBank/DDBJ databases">
        <title>Genomic Encyclopedia of Type Strains, Phase III (KMG-III): the genomes of soil and plant-associated and newly described type strains.</title>
        <authorList>
            <person name="Whitman W."/>
        </authorList>
    </citation>
    <scope>NUCLEOTIDE SEQUENCE [LARGE SCALE GENOMIC DNA]</scope>
    <source>
        <strain evidence="4 5">CECT 8234</strain>
    </source>
</reference>
<dbReference type="InterPro" id="IPR007627">
    <property type="entry name" value="RNA_pol_sigma70_r2"/>
</dbReference>
<dbReference type="Gene3D" id="1.10.10.10">
    <property type="entry name" value="Winged helix-like DNA-binding domain superfamily/Winged helix DNA-binding domain"/>
    <property type="match status" value="1"/>
</dbReference>
<dbReference type="SUPFAM" id="SSF54427">
    <property type="entry name" value="NTF2-like"/>
    <property type="match status" value="1"/>
</dbReference>
<evidence type="ECO:0000259" key="3">
    <source>
        <dbReference type="Pfam" id="PF08281"/>
    </source>
</evidence>